<keyword evidence="3" id="KW-1185">Reference proteome</keyword>
<proteinExistence type="predicted"/>
<reference evidence="2 3" key="1">
    <citation type="submission" date="2023-11" db="EMBL/GenBank/DDBJ databases">
        <title>Actinomadura monticuli sp. nov., isolated from volcanic ash.</title>
        <authorList>
            <person name="Lee S.D."/>
            <person name="Yang H."/>
            <person name="Kim I.S."/>
        </authorList>
    </citation>
    <scope>NUCLEOTIDE SEQUENCE [LARGE SCALE GENOMIC DNA]</scope>
    <source>
        <strain evidence="2 3">DLS-62</strain>
    </source>
</reference>
<dbReference type="InterPro" id="IPR034660">
    <property type="entry name" value="DinB/YfiT-like"/>
</dbReference>
<organism evidence="2 3">
    <name type="scientific">Actinomadura monticuli</name>
    <dbReference type="NCBI Taxonomy" id="3097367"/>
    <lineage>
        <taxon>Bacteria</taxon>
        <taxon>Bacillati</taxon>
        <taxon>Actinomycetota</taxon>
        <taxon>Actinomycetes</taxon>
        <taxon>Streptosporangiales</taxon>
        <taxon>Thermomonosporaceae</taxon>
        <taxon>Actinomadura</taxon>
    </lineage>
</organism>
<dbReference type="SUPFAM" id="SSF109854">
    <property type="entry name" value="DinB/YfiT-like putative metalloenzymes"/>
    <property type="match status" value="1"/>
</dbReference>
<evidence type="ECO:0000313" key="2">
    <source>
        <dbReference type="EMBL" id="MFA1538503.1"/>
    </source>
</evidence>
<gene>
    <name evidence="2" type="ORF">SM611_06125</name>
</gene>
<name>A0ABV4Q5R8_9ACTN</name>
<dbReference type="RefSeq" id="WP_371947896.1">
    <property type="nucleotide sequence ID" value="NZ_JAXCEI010000002.1"/>
</dbReference>
<dbReference type="InterPro" id="IPR017517">
    <property type="entry name" value="Maleyloyr_isom"/>
</dbReference>
<evidence type="ECO:0000259" key="1">
    <source>
        <dbReference type="Pfam" id="PF11716"/>
    </source>
</evidence>
<evidence type="ECO:0000313" key="3">
    <source>
        <dbReference type="Proteomes" id="UP001569963"/>
    </source>
</evidence>
<dbReference type="Pfam" id="PF11716">
    <property type="entry name" value="MDMPI_N"/>
    <property type="match status" value="1"/>
</dbReference>
<dbReference type="EMBL" id="JAXCEI010000002">
    <property type="protein sequence ID" value="MFA1538503.1"/>
    <property type="molecule type" value="Genomic_DNA"/>
</dbReference>
<dbReference type="GO" id="GO:0016853">
    <property type="term" value="F:isomerase activity"/>
    <property type="evidence" value="ECO:0007669"/>
    <property type="project" value="UniProtKB-KW"/>
</dbReference>
<feature type="domain" description="Mycothiol-dependent maleylpyruvate isomerase metal-binding" evidence="1">
    <location>
        <begin position="16"/>
        <end position="148"/>
    </location>
</feature>
<comment type="caution">
    <text evidence="2">The sequence shown here is derived from an EMBL/GenBank/DDBJ whole genome shotgun (WGS) entry which is preliminary data.</text>
</comment>
<sequence>MNEEMRANTAAYEQTVRSTLALAGTFTGDDWDRPTDCPGWTVKDQLSHLVGIELDLLGDPSPDVDVPEFPHVRNDFGRALEAAVHLRRPVPGPAVAAELADALERRLAQLPTLDPDRVVTMPDGREGPYSRLMMVRAMDCWTHEQDVRRAVGRPGNLDAPAAHCFWTLFSGALPLIVARRAKAAPGESVAFAISGPPDFEAAVEVGEDGRGRPSSGAAPTAELAMDWETYVCLTAGRRAPGEAAVRVTGDPDLAARVLAAMAVTP</sequence>
<protein>
    <submittedName>
        <fullName evidence="2">Maleylpyruvate isomerase family mycothiol-dependent enzyme</fullName>
    </submittedName>
</protein>
<dbReference type="NCBIfam" id="TIGR03083">
    <property type="entry name" value="maleylpyruvate isomerase family mycothiol-dependent enzyme"/>
    <property type="match status" value="1"/>
</dbReference>
<dbReference type="Proteomes" id="UP001569963">
    <property type="component" value="Unassembled WGS sequence"/>
</dbReference>
<accession>A0ABV4Q5R8</accession>
<keyword evidence="2" id="KW-0413">Isomerase</keyword>
<dbReference type="InterPro" id="IPR024344">
    <property type="entry name" value="MDMPI_metal-binding"/>
</dbReference>
<dbReference type="Gene3D" id="1.20.120.450">
    <property type="entry name" value="dinb family like domain"/>
    <property type="match status" value="1"/>
</dbReference>